<dbReference type="RefSeq" id="WP_188765639.1">
    <property type="nucleotide sequence ID" value="NZ_BMKK01000003.1"/>
</dbReference>
<accession>A0A917DN38</accession>
<dbReference type="EMBL" id="BMKK01000003">
    <property type="protein sequence ID" value="GGD53479.1"/>
    <property type="molecule type" value="Genomic_DNA"/>
</dbReference>
<proteinExistence type="predicted"/>
<sequence length="110" mass="13300">MLRLEIPILLALYESVDSRKFEVKKSKFIFDWKKMKELETGKFPKTRDRIYSILKGKVTAEKYEYNFLNRRIQEMWCEVFGENNLQREIDNITAGFEPYKSRTLTEQDFS</sequence>
<name>A0A917DN38_9BACT</name>
<dbReference type="Proteomes" id="UP000609064">
    <property type="component" value="Unassembled WGS sequence"/>
</dbReference>
<dbReference type="AlphaFoldDB" id="A0A917DN38"/>
<protein>
    <submittedName>
        <fullName evidence="1">Uncharacterized protein</fullName>
    </submittedName>
</protein>
<evidence type="ECO:0000313" key="2">
    <source>
        <dbReference type="Proteomes" id="UP000609064"/>
    </source>
</evidence>
<reference evidence="1" key="2">
    <citation type="submission" date="2020-09" db="EMBL/GenBank/DDBJ databases">
        <authorList>
            <person name="Sun Q."/>
            <person name="Zhou Y."/>
        </authorList>
    </citation>
    <scope>NUCLEOTIDE SEQUENCE</scope>
    <source>
        <strain evidence="1">CGMCC 1.15958</strain>
    </source>
</reference>
<reference evidence="1" key="1">
    <citation type="journal article" date="2014" name="Int. J. Syst. Evol. Microbiol.">
        <title>Complete genome sequence of Corynebacterium casei LMG S-19264T (=DSM 44701T), isolated from a smear-ripened cheese.</title>
        <authorList>
            <consortium name="US DOE Joint Genome Institute (JGI-PGF)"/>
            <person name="Walter F."/>
            <person name="Albersmeier A."/>
            <person name="Kalinowski J."/>
            <person name="Ruckert C."/>
        </authorList>
    </citation>
    <scope>NUCLEOTIDE SEQUENCE</scope>
    <source>
        <strain evidence="1">CGMCC 1.15958</strain>
    </source>
</reference>
<comment type="caution">
    <text evidence="1">The sequence shown here is derived from an EMBL/GenBank/DDBJ whole genome shotgun (WGS) entry which is preliminary data.</text>
</comment>
<keyword evidence="2" id="KW-1185">Reference proteome</keyword>
<gene>
    <name evidence="1" type="ORF">GCM10011514_17020</name>
</gene>
<organism evidence="1 2">
    <name type="scientific">Emticicia aquatilis</name>
    <dbReference type="NCBI Taxonomy" id="1537369"/>
    <lineage>
        <taxon>Bacteria</taxon>
        <taxon>Pseudomonadati</taxon>
        <taxon>Bacteroidota</taxon>
        <taxon>Cytophagia</taxon>
        <taxon>Cytophagales</taxon>
        <taxon>Leadbetterellaceae</taxon>
        <taxon>Emticicia</taxon>
    </lineage>
</organism>
<evidence type="ECO:0000313" key="1">
    <source>
        <dbReference type="EMBL" id="GGD53479.1"/>
    </source>
</evidence>